<sequence>MIRMLPPELPPLPALTRAEGELIDRYLEVLDLLGRINPARGGGTYSGLRAAQALVGKAAGLRDALTLMHHRGESELHRDTLARALRVLDGERRAGLVAVPPPAER</sequence>
<dbReference type="AlphaFoldDB" id="J2K8F3"/>
<dbReference type="eggNOG" id="ENOG50343I6">
    <property type="taxonomic scope" value="Bacteria"/>
</dbReference>
<dbReference type="PATRIC" id="fig|1160718.3.peg.26"/>
<gene>
    <name evidence="1" type="ORF">SU9_00125</name>
</gene>
<comment type="caution">
    <text evidence="1">The sequence shown here is derived from an EMBL/GenBank/DDBJ whole genome shotgun (WGS) entry which is preliminary data.</text>
</comment>
<reference evidence="1" key="1">
    <citation type="journal article" date="2012" name="J. Bacteriol.">
        <title>Genome Sequence of Streptomyces auratus Strain AGR0001, a Phoslactomycin-Producing Actinomycete.</title>
        <authorList>
            <person name="Han X."/>
            <person name="Li M."/>
            <person name="Ding Z."/>
            <person name="Zhao J."/>
            <person name="Ji K."/>
            <person name="Wen M."/>
            <person name="Lu T."/>
        </authorList>
    </citation>
    <scope>NUCLEOTIDE SEQUENCE [LARGE SCALE GENOMIC DNA]</scope>
    <source>
        <strain evidence="1">AGR0001</strain>
    </source>
</reference>
<dbReference type="EMBL" id="AJGV01000001">
    <property type="protein sequence ID" value="EJJ09148.1"/>
    <property type="molecule type" value="Genomic_DNA"/>
</dbReference>
<dbReference type="HOGENOM" id="CLU_2275763_0_0_11"/>
<dbReference type="STRING" id="1160718.SU9_00125"/>
<protein>
    <submittedName>
        <fullName evidence="1">Uncharacterized protein</fullName>
    </submittedName>
</protein>
<proteinExistence type="predicted"/>
<name>J2K8F3_9ACTN</name>
<organism evidence="1">
    <name type="scientific">Streptomyces auratus AGR0001</name>
    <dbReference type="NCBI Taxonomy" id="1160718"/>
    <lineage>
        <taxon>Bacteria</taxon>
        <taxon>Bacillati</taxon>
        <taxon>Actinomycetota</taxon>
        <taxon>Actinomycetes</taxon>
        <taxon>Kitasatosporales</taxon>
        <taxon>Streptomycetaceae</taxon>
        <taxon>Streptomyces</taxon>
    </lineage>
</organism>
<accession>J2K8F3</accession>
<evidence type="ECO:0000313" key="1">
    <source>
        <dbReference type="EMBL" id="EJJ09148.1"/>
    </source>
</evidence>